<dbReference type="RefSeq" id="WP_183416443.1">
    <property type="nucleotide sequence ID" value="NZ_JACHXA010000004.1"/>
</dbReference>
<reference evidence="3 4" key="1">
    <citation type="submission" date="2020-08" db="EMBL/GenBank/DDBJ databases">
        <title>Genomic Encyclopedia of Type Strains, Phase III (KMG-III): the genomes of soil and plant-associated and newly described type strains.</title>
        <authorList>
            <person name="Whitman W."/>
        </authorList>
    </citation>
    <scope>NUCLEOTIDE SEQUENCE [LARGE SCALE GENOMIC DNA]</scope>
    <source>
        <strain evidence="3 4">CECT 8803</strain>
    </source>
</reference>
<organism evidence="3 4">
    <name type="scientific">Limibacillus halophilus</name>
    <dbReference type="NCBI Taxonomy" id="1579333"/>
    <lineage>
        <taxon>Bacteria</taxon>
        <taxon>Pseudomonadati</taxon>
        <taxon>Pseudomonadota</taxon>
        <taxon>Alphaproteobacteria</taxon>
        <taxon>Rhodospirillales</taxon>
        <taxon>Rhodovibrionaceae</taxon>
        <taxon>Limibacillus</taxon>
    </lineage>
</organism>
<dbReference type="PANTHER" id="PTHR37017:SF11">
    <property type="entry name" value="ESTERASE_LIPASE_THIOESTERASE DOMAIN-CONTAINING PROTEIN"/>
    <property type="match status" value="1"/>
</dbReference>
<protein>
    <submittedName>
        <fullName evidence="3">Pimeloyl-ACP methyl ester carboxylesterase</fullName>
    </submittedName>
</protein>
<dbReference type="Pfam" id="PF12697">
    <property type="entry name" value="Abhydrolase_6"/>
    <property type="match status" value="1"/>
</dbReference>
<dbReference type="Gene3D" id="3.40.50.1820">
    <property type="entry name" value="alpha/beta hydrolase"/>
    <property type="match status" value="1"/>
</dbReference>
<dbReference type="Proteomes" id="UP000581135">
    <property type="component" value="Unassembled WGS sequence"/>
</dbReference>
<dbReference type="PANTHER" id="PTHR37017">
    <property type="entry name" value="AB HYDROLASE-1 DOMAIN-CONTAINING PROTEIN-RELATED"/>
    <property type="match status" value="1"/>
</dbReference>
<dbReference type="InterPro" id="IPR000073">
    <property type="entry name" value="AB_hydrolase_1"/>
</dbReference>
<proteinExistence type="predicted"/>
<evidence type="ECO:0000259" key="2">
    <source>
        <dbReference type="Pfam" id="PF12697"/>
    </source>
</evidence>
<gene>
    <name evidence="3" type="ORF">FHR98_001921</name>
</gene>
<sequence length="228" mass="24487">MIFLLHGAYYGPEIWGEFPKLLSRRVGQPVEAVDLRPTIGSFEERVQRLGHTVSKSEGQGAVIVAHSLGGIFAAEVLARWPNLIDKAVYVAAYLPQSGQSVADLARLDSESKVPTVRSSTSIPGFATIDAKGAAYILFHDLPQDLANKLASQAQPQPTADFKQVSPQGPSTPIASSYVVCTKDRAIGPTLQRKMAQTANCDPILQIDAGHMPMVAAPEKLTKTISQIL</sequence>
<evidence type="ECO:0000313" key="3">
    <source>
        <dbReference type="EMBL" id="MBB3065634.1"/>
    </source>
</evidence>
<dbReference type="InterPro" id="IPR052897">
    <property type="entry name" value="Sec-Metab_Biosynth_Hydrolase"/>
</dbReference>
<evidence type="ECO:0000256" key="1">
    <source>
        <dbReference type="SAM" id="MobiDB-lite"/>
    </source>
</evidence>
<feature type="region of interest" description="Disordered" evidence="1">
    <location>
        <begin position="150"/>
        <end position="169"/>
    </location>
</feature>
<accession>A0A839SV99</accession>
<name>A0A839SV99_9PROT</name>
<evidence type="ECO:0000313" key="4">
    <source>
        <dbReference type="Proteomes" id="UP000581135"/>
    </source>
</evidence>
<dbReference type="InterPro" id="IPR029058">
    <property type="entry name" value="AB_hydrolase_fold"/>
</dbReference>
<comment type="caution">
    <text evidence="3">The sequence shown here is derived from an EMBL/GenBank/DDBJ whole genome shotgun (WGS) entry which is preliminary data.</text>
</comment>
<dbReference type="AlphaFoldDB" id="A0A839SV99"/>
<dbReference type="SUPFAM" id="SSF53474">
    <property type="entry name" value="alpha/beta-Hydrolases"/>
    <property type="match status" value="1"/>
</dbReference>
<feature type="domain" description="AB hydrolase-1" evidence="2">
    <location>
        <begin position="2"/>
        <end position="220"/>
    </location>
</feature>
<keyword evidence="4" id="KW-1185">Reference proteome</keyword>
<dbReference type="EMBL" id="JACHXA010000004">
    <property type="protein sequence ID" value="MBB3065634.1"/>
    <property type="molecule type" value="Genomic_DNA"/>
</dbReference>